<dbReference type="AlphaFoldDB" id="J9BTE0"/>
<proteinExistence type="predicted"/>
<accession>J9BTE0</accession>
<dbReference type="EMBL" id="AMCI01008579">
    <property type="protein sequence ID" value="EJW90830.1"/>
    <property type="molecule type" value="Genomic_DNA"/>
</dbReference>
<sequence>MVLLSGSIRLNFFSILPSKTRSGQARVVTFTAAPSATLAMSFS</sequence>
<gene>
    <name evidence="1" type="ORF">EVA_21066</name>
</gene>
<comment type="caution">
    <text evidence="1">The sequence shown here is derived from an EMBL/GenBank/DDBJ whole genome shotgun (WGS) entry which is preliminary data.</text>
</comment>
<name>J9BTE0_9ZZZZ</name>
<evidence type="ECO:0000313" key="1">
    <source>
        <dbReference type="EMBL" id="EJW90830.1"/>
    </source>
</evidence>
<reference evidence="1" key="1">
    <citation type="journal article" date="2012" name="PLoS ONE">
        <title>Gene sets for utilization of primary and secondary nutrition supplies in the distal gut of endangered iberian lynx.</title>
        <authorList>
            <person name="Alcaide M."/>
            <person name="Messina E."/>
            <person name="Richter M."/>
            <person name="Bargiela R."/>
            <person name="Peplies J."/>
            <person name="Huws S.A."/>
            <person name="Newbold C.J."/>
            <person name="Golyshin P.N."/>
            <person name="Simon M.A."/>
            <person name="Lopez G."/>
            <person name="Yakimov M.M."/>
            <person name="Ferrer M."/>
        </authorList>
    </citation>
    <scope>NUCLEOTIDE SEQUENCE</scope>
</reference>
<organism evidence="1">
    <name type="scientific">gut metagenome</name>
    <dbReference type="NCBI Taxonomy" id="749906"/>
    <lineage>
        <taxon>unclassified sequences</taxon>
        <taxon>metagenomes</taxon>
        <taxon>organismal metagenomes</taxon>
    </lineage>
</organism>
<protein>
    <submittedName>
        <fullName evidence="1">Uncharacterized protein</fullName>
    </submittedName>
</protein>